<keyword evidence="2" id="KW-1185">Reference proteome</keyword>
<proteinExistence type="predicted"/>
<gene>
    <name evidence="1" type="ORF">ASN_1793</name>
</gene>
<protein>
    <submittedName>
        <fullName evidence="1">Uncharacterized protein</fullName>
    </submittedName>
</protein>
<dbReference type="GeneID" id="34782855"/>
<dbReference type="Proteomes" id="UP000056109">
    <property type="component" value="Chromosome I"/>
</dbReference>
<evidence type="ECO:0000313" key="2">
    <source>
        <dbReference type="Proteomes" id="UP000056109"/>
    </source>
</evidence>
<dbReference type="EMBL" id="LN606600">
    <property type="protein sequence ID" value="CEF41127.1"/>
    <property type="molecule type" value="Genomic_DNA"/>
</dbReference>
<dbReference type="AlphaFoldDB" id="A0A0U5EX39"/>
<dbReference type="PATRIC" id="fig|446692.3.peg.1838"/>
<accession>A0A0U5EX39</accession>
<dbReference type="RefSeq" id="WP_157765150.1">
    <property type="nucleotide sequence ID" value="NZ_LN606600.1"/>
</dbReference>
<organism evidence="1 2">
    <name type="scientific">Acetobacter senegalensis</name>
    <dbReference type="NCBI Taxonomy" id="446692"/>
    <lineage>
        <taxon>Bacteria</taxon>
        <taxon>Pseudomonadati</taxon>
        <taxon>Pseudomonadota</taxon>
        <taxon>Alphaproteobacteria</taxon>
        <taxon>Acetobacterales</taxon>
        <taxon>Acetobacteraceae</taxon>
        <taxon>Acetobacter</taxon>
    </lineage>
</organism>
<dbReference type="KEGG" id="asz:ASN_1793"/>
<name>A0A0U5EX39_9PROT</name>
<evidence type="ECO:0000313" key="1">
    <source>
        <dbReference type="EMBL" id="CEF41127.1"/>
    </source>
</evidence>
<sequence>MTDDSTNNPKLTIGSGCPEGAMYIGSDGEPKITPYGLGYLAAEFAKEQKQPLVEAILYASKVSANHFAGCLERGHSEEEAKKRADEVLASAKMRLEELYRGASKAGGRA</sequence>
<reference evidence="2" key="1">
    <citation type="submission" date="2014-09" db="EMBL/GenBank/DDBJ databases">
        <authorList>
            <person name="Illeghems K.G."/>
        </authorList>
    </citation>
    <scope>NUCLEOTIDE SEQUENCE [LARGE SCALE GENOMIC DNA]</scope>
    <source>
        <strain evidence="2">108B</strain>
    </source>
</reference>